<dbReference type="InterPro" id="IPR056924">
    <property type="entry name" value="SH3_Tf2-1"/>
</dbReference>
<comment type="caution">
    <text evidence="2">The sequence shown here is derived from an EMBL/GenBank/DDBJ whole genome shotgun (WGS) entry which is preliminary data.</text>
</comment>
<accession>A0A0W0GDZ0</accession>
<sequence>MSALLDISAQRIWERNGRAFDKFKKGQKVWLERKNLSLRYPFPKLSPKREGLFKIEEILGPVTYKLKLPFQWRIHPVFHTGLLSSYKENEIHRPNFLKPPPDIVEGQEEFKVEVIIGYRPKGK</sequence>
<gene>
    <name evidence="2" type="ORF">WG66_634</name>
</gene>
<dbReference type="Proteomes" id="UP000054988">
    <property type="component" value="Unassembled WGS sequence"/>
</dbReference>
<protein>
    <recommendedName>
        <fullName evidence="1">Tf2-1-like SH3-like domain-containing protein</fullName>
    </recommendedName>
</protein>
<organism evidence="2 3">
    <name type="scientific">Moniliophthora roreri</name>
    <name type="common">Frosty pod rot fungus</name>
    <name type="synonym">Monilia roreri</name>
    <dbReference type="NCBI Taxonomy" id="221103"/>
    <lineage>
        <taxon>Eukaryota</taxon>
        <taxon>Fungi</taxon>
        <taxon>Dikarya</taxon>
        <taxon>Basidiomycota</taxon>
        <taxon>Agaricomycotina</taxon>
        <taxon>Agaricomycetes</taxon>
        <taxon>Agaricomycetidae</taxon>
        <taxon>Agaricales</taxon>
        <taxon>Marasmiineae</taxon>
        <taxon>Marasmiaceae</taxon>
        <taxon>Moniliophthora</taxon>
    </lineage>
</organism>
<feature type="domain" description="Tf2-1-like SH3-like" evidence="1">
    <location>
        <begin position="26"/>
        <end position="86"/>
    </location>
</feature>
<reference evidence="2 3" key="1">
    <citation type="submission" date="2015-12" db="EMBL/GenBank/DDBJ databases">
        <title>Draft genome sequence of Moniliophthora roreri, the causal agent of frosty pod rot of cacao.</title>
        <authorList>
            <person name="Aime M.C."/>
            <person name="Diaz-Valderrama J.R."/>
            <person name="Kijpornyongpan T."/>
            <person name="Phillips-Mora W."/>
        </authorList>
    </citation>
    <scope>NUCLEOTIDE SEQUENCE [LARGE SCALE GENOMIC DNA]</scope>
    <source>
        <strain evidence="2 3">MCA 2952</strain>
    </source>
</reference>
<proteinExistence type="predicted"/>
<evidence type="ECO:0000259" key="1">
    <source>
        <dbReference type="Pfam" id="PF24626"/>
    </source>
</evidence>
<dbReference type="AlphaFoldDB" id="A0A0W0GDZ0"/>
<evidence type="ECO:0000313" key="3">
    <source>
        <dbReference type="Proteomes" id="UP000054988"/>
    </source>
</evidence>
<evidence type="ECO:0000313" key="2">
    <source>
        <dbReference type="EMBL" id="KTB46789.1"/>
    </source>
</evidence>
<dbReference type="Pfam" id="PF24626">
    <property type="entry name" value="SH3_Tf2-1"/>
    <property type="match status" value="1"/>
</dbReference>
<dbReference type="EMBL" id="LATX01000252">
    <property type="protein sequence ID" value="KTB46789.1"/>
    <property type="molecule type" value="Genomic_DNA"/>
</dbReference>
<name>A0A0W0GDZ0_MONRR</name>